<dbReference type="OMA" id="KAYSAHW"/>
<gene>
    <name evidence="2" type="primary">LOC108040365</name>
</gene>
<dbReference type="PANTHER" id="PTHR34931">
    <property type="entry name" value="FI02976P-RELATED"/>
    <property type="match status" value="1"/>
</dbReference>
<evidence type="ECO:0000313" key="2">
    <source>
        <dbReference type="RefSeq" id="XP_016973310.1"/>
    </source>
</evidence>
<dbReference type="PANTHER" id="PTHR34931:SF3">
    <property type="entry name" value="FI02976P-RELATED"/>
    <property type="match status" value="1"/>
</dbReference>
<reference evidence="2" key="1">
    <citation type="submission" date="2025-08" db="UniProtKB">
        <authorList>
            <consortium name="RefSeq"/>
        </authorList>
    </citation>
    <scope>IDENTIFICATION</scope>
</reference>
<feature type="chain" id="PRO_5028011100" evidence="1">
    <location>
        <begin position="17"/>
        <end position="142"/>
    </location>
</feature>
<organism evidence="2">
    <name type="scientific">Drosophila rhopaloa</name>
    <name type="common">Fruit fly</name>
    <dbReference type="NCBI Taxonomy" id="1041015"/>
    <lineage>
        <taxon>Eukaryota</taxon>
        <taxon>Metazoa</taxon>
        <taxon>Ecdysozoa</taxon>
        <taxon>Arthropoda</taxon>
        <taxon>Hexapoda</taxon>
        <taxon>Insecta</taxon>
        <taxon>Pterygota</taxon>
        <taxon>Neoptera</taxon>
        <taxon>Endopterygota</taxon>
        <taxon>Diptera</taxon>
        <taxon>Brachycera</taxon>
        <taxon>Muscomorpha</taxon>
        <taxon>Ephydroidea</taxon>
        <taxon>Drosophilidae</taxon>
        <taxon>Drosophila</taxon>
        <taxon>Sophophora</taxon>
    </lineage>
</organism>
<proteinExistence type="predicted"/>
<dbReference type="RefSeq" id="XP_016973310.1">
    <property type="nucleotide sequence ID" value="XM_017117821.1"/>
</dbReference>
<evidence type="ECO:0000256" key="1">
    <source>
        <dbReference type="SAM" id="SignalP"/>
    </source>
</evidence>
<protein>
    <submittedName>
        <fullName evidence="2">Pupal cuticle protein C1B</fullName>
    </submittedName>
</protein>
<dbReference type="InterPro" id="IPR007614">
    <property type="entry name" value="Retinin_C"/>
</dbReference>
<dbReference type="GeneID" id="108040365"/>
<accession>A0A6P4E5L2</accession>
<sequence>MFKLVVLSALLAVAVARPGHLYESPLVYAAPAATTIVQEPVLAKVGAVVNSIPTSVSHQSQSVVHSHSHVVEDIVAPVVKSTPVVSYSAAAPVVHTSYAAAPVAHTSYAAAAPVVQTTYAAAAPVVHTSYAAASPVVYNSSW</sequence>
<dbReference type="RefSeq" id="XP_016973310.2">
    <property type="nucleotide sequence ID" value="XM_017117821.2"/>
</dbReference>
<keyword evidence="1" id="KW-0732">Signal</keyword>
<name>A0A6P4E5L2_DRORH</name>
<dbReference type="AlphaFoldDB" id="A0A6P4E5L2"/>
<feature type="signal peptide" evidence="1">
    <location>
        <begin position="1"/>
        <end position="16"/>
    </location>
</feature>
<dbReference type="OrthoDB" id="7493332at2759"/>
<dbReference type="Pfam" id="PF04527">
    <property type="entry name" value="Retinin_C"/>
    <property type="match status" value="1"/>
</dbReference>